<dbReference type="eggNOG" id="arCOG04623">
    <property type="taxonomic scope" value="Archaea"/>
</dbReference>
<accession>C7NR33</accession>
<dbReference type="AlphaFoldDB" id="C7NR33"/>
<dbReference type="Pfam" id="PF01593">
    <property type="entry name" value="Amino_oxidase"/>
    <property type="match status" value="1"/>
</dbReference>
<dbReference type="Gene3D" id="3.50.50.60">
    <property type="entry name" value="FAD/NAD(P)-binding domain"/>
    <property type="match status" value="1"/>
</dbReference>
<dbReference type="Gene3D" id="3.90.660.10">
    <property type="match status" value="1"/>
</dbReference>
<dbReference type="STRING" id="519442.Huta_2785"/>
<dbReference type="PANTHER" id="PTHR16128:SF5">
    <property type="entry name" value="FAD_NAD(P)-BINDING OXIDOREDUCTASE FAMILY PROTEIN"/>
    <property type="match status" value="1"/>
</dbReference>
<dbReference type="SUPFAM" id="SSF51905">
    <property type="entry name" value="FAD/NAD(P)-binding domain"/>
    <property type="match status" value="1"/>
</dbReference>
<dbReference type="Pfam" id="PF13450">
    <property type="entry name" value="NAD_binding_8"/>
    <property type="match status" value="1"/>
</dbReference>
<evidence type="ECO:0000313" key="3">
    <source>
        <dbReference type="Proteomes" id="UP000002071"/>
    </source>
</evidence>
<gene>
    <name evidence="2" type="ordered locus">Huta_2785</name>
</gene>
<dbReference type="OrthoDB" id="203052at2157"/>
<sequence>MREEIGIVGGGIAGAGAAYALADADVTVYEMDTVGGRMASRRRNGCVFDFGANYLEVADPDLEEVIEDAAGEKLVEIEPPVWRFDAAGEITPGDTPQNSRWTGRGGLDEIVRGMINASGATLEDGVGVTHLERLDDGWRVTTEAGEREFDAIVLAVPTASASVLLETADWDAPLREELAIEINQIPYRTMDTVALHFAFELETPYFGLVSEESVYDVAWVSNERHKPGHVPDGETVIVVQFGPSWVVTHPQTSPAAASEAATHRARELIGDDRLVDPNWWEYQRWGDAIPTRSPDEELIEQALDSDLAIAGDWVTGIGRTRSALRSGLKAGRNLQ</sequence>
<dbReference type="HOGENOM" id="CLU_036034_0_0_2"/>
<feature type="domain" description="Amine oxidase" evidence="1">
    <location>
        <begin position="99"/>
        <end position="330"/>
    </location>
</feature>
<dbReference type="EMBL" id="CP001687">
    <property type="protein sequence ID" value="ACV12946.1"/>
    <property type="molecule type" value="Genomic_DNA"/>
</dbReference>
<evidence type="ECO:0000313" key="2">
    <source>
        <dbReference type="EMBL" id="ACV12946.1"/>
    </source>
</evidence>
<dbReference type="KEGG" id="hut:Huta_2785"/>
<dbReference type="InterPro" id="IPR036188">
    <property type="entry name" value="FAD/NAD-bd_sf"/>
</dbReference>
<dbReference type="PANTHER" id="PTHR16128">
    <property type="entry name" value="FAD/NAD(P)-BINDING OXIDOREDUCTASE FAMILY PROTEIN"/>
    <property type="match status" value="1"/>
</dbReference>
<name>C7NR33_HALUD</name>
<dbReference type="InterPro" id="IPR002937">
    <property type="entry name" value="Amino_oxidase"/>
</dbReference>
<proteinExistence type="predicted"/>
<organism evidence="2 3">
    <name type="scientific">Halorhabdus utahensis (strain DSM 12940 / JCM 11049 / AX-2)</name>
    <dbReference type="NCBI Taxonomy" id="519442"/>
    <lineage>
        <taxon>Archaea</taxon>
        <taxon>Methanobacteriati</taxon>
        <taxon>Methanobacteriota</taxon>
        <taxon>Stenosarchaea group</taxon>
        <taxon>Halobacteria</taxon>
        <taxon>Halobacteriales</taxon>
        <taxon>Haloarculaceae</taxon>
        <taxon>Halorhabdus</taxon>
    </lineage>
</organism>
<protein>
    <submittedName>
        <fullName evidence="2">FAD dependent oxidoreductase</fullName>
    </submittedName>
</protein>
<dbReference type="RefSeq" id="WP_015790508.1">
    <property type="nucleotide sequence ID" value="NC_013158.1"/>
</dbReference>
<dbReference type="Proteomes" id="UP000002071">
    <property type="component" value="Chromosome"/>
</dbReference>
<evidence type="ECO:0000259" key="1">
    <source>
        <dbReference type="Pfam" id="PF01593"/>
    </source>
</evidence>
<dbReference type="SUPFAM" id="SSF54373">
    <property type="entry name" value="FAD-linked reductases, C-terminal domain"/>
    <property type="match status" value="1"/>
</dbReference>
<reference evidence="2 3" key="1">
    <citation type="journal article" date="2009" name="Stand. Genomic Sci.">
        <title>Complete genome sequence of Halorhabdus utahensis type strain (AX-2).</title>
        <authorList>
            <person name="Anderson I."/>
            <person name="Tindall B.J."/>
            <person name="Pomrenke H."/>
            <person name="Goker M."/>
            <person name="Lapidus A."/>
            <person name="Nolan M."/>
            <person name="Copeland A."/>
            <person name="Glavina Del Rio T."/>
            <person name="Chen F."/>
            <person name="Tice H."/>
            <person name="Cheng J.F."/>
            <person name="Lucas S."/>
            <person name="Chertkov O."/>
            <person name="Bruce D."/>
            <person name="Brettin T."/>
            <person name="Detter J.C."/>
            <person name="Han C."/>
            <person name="Goodwin L."/>
            <person name="Land M."/>
            <person name="Hauser L."/>
            <person name="Chang Y.J."/>
            <person name="Jeffries C.D."/>
            <person name="Pitluck S."/>
            <person name="Pati A."/>
            <person name="Mavromatis K."/>
            <person name="Ivanova N."/>
            <person name="Ovchinnikova G."/>
            <person name="Chen A."/>
            <person name="Palaniappan K."/>
            <person name="Chain P."/>
            <person name="Rohde M."/>
            <person name="Bristow J."/>
            <person name="Eisen J.A."/>
            <person name="Markowitz V."/>
            <person name="Hugenholtz P."/>
            <person name="Kyrpides N.C."/>
            <person name="Klenk H.P."/>
        </authorList>
    </citation>
    <scope>NUCLEOTIDE SEQUENCE [LARGE SCALE GENOMIC DNA]</scope>
    <source>
        <strain evidence="3">DSM 12940 / JCM 11049 / AX-2</strain>
    </source>
</reference>
<dbReference type="GO" id="GO:0016491">
    <property type="term" value="F:oxidoreductase activity"/>
    <property type="evidence" value="ECO:0007669"/>
    <property type="project" value="InterPro"/>
</dbReference>
<dbReference type="GeneID" id="8385091"/>
<keyword evidence="3" id="KW-1185">Reference proteome</keyword>